<comment type="caution">
    <text evidence="6">The sequence shown here is derived from an EMBL/GenBank/DDBJ whole genome shotgun (WGS) entry which is preliminary data.</text>
</comment>
<evidence type="ECO:0000259" key="4">
    <source>
        <dbReference type="Pfam" id="PF12484"/>
    </source>
</evidence>
<dbReference type="RefSeq" id="WP_108923377.1">
    <property type="nucleotide sequence ID" value="NZ_BFCH01000018.1"/>
</dbReference>
<dbReference type="GO" id="GO:0052572">
    <property type="term" value="P:response to host immune response"/>
    <property type="evidence" value="ECO:0007669"/>
    <property type="project" value="TreeGrafter"/>
</dbReference>
<name>A0AA37PJY7_9MYCO</name>
<dbReference type="FunFam" id="1.20.1260.20:FF:000001">
    <property type="entry name" value="PPE family protein PPE41"/>
    <property type="match status" value="1"/>
</dbReference>
<sequence>MFDFGALPPEINSGRMYAGPGSGPMMAAAAGWDGLSTELATAASGYSSVISELTGAPWIGPASQKMLAAVVPYVGWLWAAAAQTEETASQARAAAAAFEAAFMMTVPPPEIAANRVLLMNLIFTNFFGQNSAAIAVTEAQYMDMWAEDTVAMIGYAASSAVATDVDPFESPPNTTTPDGTADQAAAVTQAASQPASNSAQAVTSGTTQLASSSAAPQALQQVAAAAAADPAAADPPPWWVGWLTIPTPTNPMGLNPGFFTFFKNMAGFPYFGVGQGSFGYSIQQQTTFGIGSTAGAQGAWFPTPQFAGLAALGGGHPGGAIAAHAASSIKVGGLSVPSTWSSAAPALEEQALQATTVNYLAQSGTGPANNGVLQGMPMTGAGRRGAAGFTHKYGFKRNVLVRPPSAG</sequence>
<gene>
    <name evidence="6" type="primary">PPE45</name>
    <name evidence="5" type="ORF">MmonteBS_32360</name>
    <name evidence="6" type="ORF">NJB18185_08910</name>
</gene>
<keyword evidence="7" id="KW-1185">Reference proteome</keyword>
<reference evidence="5" key="1">
    <citation type="journal article" date="2018" name="Genome Announc.">
        <title>Draft Genome Sequence of Mycobacterium montefiorense Isolated from Japanese Black Salamander (Hynobius nigrescens).</title>
        <authorList>
            <person name="Fukano H."/>
            <person name="Yoshida M."/>
            <person name="Shimizu A."/>
            <person name="Iwao H."/>
            <person name="Katayama Y."/>
            <person name="Omatsu T."/>
            <person name="Mizutani T."/>
            <person name="Kurata O."/>
            <person name="Wada S."/>
            <person name="Hoshino Y."/>
        </authorList>
    </citation>
    <scope>NUCLEOTIDE SEQUENCE</scope>
    <source>
        <strain evidence="5">BS</strain>
    </source>
</reference>
<evidence type="ECO:0000313" key="8">
    <source>
        <dbReference type="Proteomes" id="UP001139505"/>
    </source>
</evidence>
<evidence type="ECO:0000313" key="5">
    <source>
        <dbReference type="EMBL" id="GBG38864.1"/>
    </source>
</evidence>
<dbReference type="Proteomes" id="UP001139505">
    <property type="component" value="Unassembled WGS sequence"/>
</dbReference>
<feature type="domain" description="PPE" evidence="3">
    <location>
        <begin position="3"/>
        <end position="165"/>
    </location>
</feature>
<dbReference type="Proteomes" id="UP000245060">
    <property type="component" value="Unassembled WGS sequence"/>
</dbReference>
<feature type="domain" description="PPE family C-terminal" evidence="4">
    <location>
        <begin position="322"/>
        <end position="403"/>
    </location>
</feature>
<dbReference type="PANTHER" id="PTHR46766">
    <property type="entry name" value="GLUTAMINE-RICH PROTEIN 2"/>
    <property type="match status" value="1"/>
</dbReference>
<evidence type="ECO:0000313" key="7">
    <source>
        <dbReference type="Proteomes" id="UP000245060"/>
    </source>
</evidence>
<dbReference type="InterPro" id="IPR000030">
    <property type="entry name" value="PPE_dom"/>
</dbReference>
<dbReference type="EMBL" id="BQYH01000005">
    <property type="protein sequence ID" value="GKU71115.1"/>
    <property type="molecule type" value="Genomic_DNA"/>
</dbReference>
<reference evidence="6" key="4">
    <citation type="submission" date="2022-04" db="EMBL/GenBank/DDBJ databases">
        <authorList>
            <person name="Komine T."/>
            <person name="Fukano H."/>
            <person name="Wada S."/>
        </authorList>
    </citation>
    <scope>NUCLEOTIDE SEQUENCE</scope>
    <source>
        <strain evidence="6">NJB18185</strain>
    </source>
</reference>
<dbReference type="InterPro" id="IPR038332">
    <property type="entry name" value="PPE_sf"/>
</dbReference>
<dbReference type="PANTHER" id="PTHR46766:SF1">
    <property type="entry name" value="GLUTAMINE-RICH PROTEIN 2"/>
    <property type="match status" value="1"/>
</dbReference>
<dbReference type="Gene3D" id="1.20.1260.20">
    <property type="entry name" value="PPE superfamily"/>
    <property type="match status" value="1"/>
</dbReference>
<evidence type="ECO:0000313" key="6">
    <source>
        <dbReference type="EMBL" id="GKU71115.1"/>
    </source>
</evidence>
<evidence type="ECO:0000259" key="3">
    <source>
        <dbReference type="Pfam" id="PF00823"/>
    </source>
</evidence>
<proteinExistence type="inferred from homology"/>
<reference evidence="6" key="3">
    <citation type="journal article" date="2022" name="Microbiol. Resour. Announc.">
        <title>Draft Genome Sequences of Eight Mycobacterium montefiorense Strains Isolated from Salamanders in Captivity.</title>
        <authorList>
            <person name="Komine T."/>
            <person name="Ihara H."/>
            <person name="Fukano H."/>
            <person name="Hoshino Y."/>
            <person name="Kurata O."/>
            <person name="Wada S."/>
        </authorList>
    </citation>
    <scope>NUCLEOTIDE SEQUENCE</scope>
    <source>
        <strain evidence="6">NJB18185</strain>
    </source>
</reference>
<dbReference type="AlphaFoldDB" id="A0AA37PJY7"/>
<dbReference type="EMBL" id="BFCH01000018">
    <property type="protein sequence ID" value="GBG38864.1"/>
    <property type="molecule type" value="Genomic_DNA"/>
</dbReference>
<protein>
    <submittedName>
        <fullName evidence="6">PPE family protein PPE45</fullName>
    </submittedName>
</protein>
<accession>A0AA37PJY7</accession>
<comment type="similarity">
    <text evidence="1">Belongs to the mycobacterial PPE family.</text>
</comment>
<organism evidence="6 8">
    <name type="scientific">Mycobacterium montefiorense</name>
    <dbReference type="NCBI Taxonomy" id="154654"/>
    <lineage>
        <taxon>Bacteria</taxon>
        <taxon>Bacillati</taxon>
        <taxon>Actinomycetota</taxon>
        <taxon>Actinomycetes</taxon>
        <taxon>Mycobacteriales</taxon>
        <taxon>Mycobacteriaceae</taxon>
        <taxon>Mycobacterium</taxon>
        <taxon>Mycobacterium simiae complex</taxon>
    </lineage>
</organism>
<evidence type="ECO:0000256" key="2">
    <source>
        <dbReference type="SAM" id="MobiDB-lite"/>
    </source>
</evidence>
<evidence type="ECO:0000256" key="1">
    <source>
        <dbReference type="ARBA" id="ARBA00010652"/>
    </source>
</evidence>
<dbReference type="SUPFAM" id="SSF140459">
    <property type="entry name" value="PE/PPE dimer-like"/>
    <property type="match status" value="1"/>
</dbReference>
<feature type="compositionally biased region" description="Low complexity" evidence="2">
    <location>
        <begin position="181"/>
        <end position="201"/>
    </location>
</feature>
<reference evidence="7" key="2">
    <citation type="submission" date="2018-04" db="EMBL/GenBank/DDBJ databases">
        <title>Draft genome sequence of Mycobacterium montefiorense isolated from Japanese black salamander.</title>
        <authorList>
            <person name="Fukano H."/>
            <person name="Yoshida M."/>
            <person name="Shimizu A."/>
            <person name="Iwao H."/>
            <person name="Kurata O."/>
            <person name="Katayama Y."/>
            <person name="Omatsu T."/>
            <person name="Mizutani T."/>
            <person name="Wada S."/>
            <person name="Hoshino Y."/>
        </authorList>
    </citation>
    <scope>NUCLEOTIDE SEQUENCE [LARGE SCALE GENOMIC DNA]</scope>
    <source>
        <strain evidence="7">BS</strain>
    </source>
</reference>
<dbReference type="Pfam" id="PF12484">
    <property type="entry name" value="PPE-SVP"/>
    <property type="match status" value="1"/>
</dbReference>
<feature type="region of interest" description="Disordered" evidence="2">
    <location>
        <begin position="166"/>
        <end position="204"/>
    </location>
</feature>
<dbReference type="InterPro" id="IPR022171">
    <property type="entry name" value="PPE_C"/>
</dbReference>
<dbReference type="Pfam" id="PF00823">
    <property type="entry name" value="PPE"/>
    <property type="match status" value="1"/>
</dbReference>